<dbReference type="Proteomes" id="UP000216885">
    <property type="component" value="Unassembled WGS sequence"/>
</dbReference>
<accession>A0A261U763</accession>
<gene>
    <name evidence="1" type="ORF">CAL20_14920</name>
</gene>
<dbReference type="PIRSF" id="PIRSF015283">
    <property type="entry name" value="Regulatory_RpfE"/>
    <property type="match status" value="1"/>
</dbReference>
<dbReference type="AlphaFoldDB" id="A0A261U763"/>
<name>A0A261U763_9BORD</name>
<evidence type="ECO:0000313" key="2">
    <source>
        <dbReference type="Proteomes" id="UP000216885"/>
    </source>
</evidence>
<reference evidence="1 2" key="1">
    <citation type="submission" date="2017-05" db="EMBL/GenBank/DDBJ databases">
        <title>Complete and WGS of Bordetella genogroups.</title>
        <authorList>
            <person name="Spilker T."/>
            <person name="LiPuma J."/>
        </authorList>
    </citation>
    <scope>NUCLEOTIDE SEQUENCE [LARGE SCALE GENOMIC DNA]</scope>
    <source>
        <strain evidence="1 2">AU9919</strain>
    </source>
</reference>
<dbReference type="InterPro" id="IPR016631">
    <property type="entry name" value="Regulatory_RpfE"/>
</dbReference>
<comment type="caution">
    <text evidence="1">The sequence shown here is derived from an EMBL/GenBank/DDBJ whole genome shotgun (WGS) entry which is preliminary data.</text>
</comment>
<protein>
    <recommendedName>
        <fullName evidence="3">Phosphoglycerate mutase</fullName>
    </recommendedName>
</protein>
<keyword evidence="2" id="KW-1185">Reference proteome</keyword>
<evidence type="ECO:0008006" key="3">
    <source>
        <dbReference type="Google" id="ProtNLM"/>
    </source>
</evidence>
<organism evidence="1 2">
    <name type="scientific">Bordetella genomosp. 4</name>
    <dbReference type="NCBI Taxonomy" id="463044"/>
    <lineage>
        <taxon>Bacteria</taxon>
        <taxon>Pseudomonadati</taxon>
        <taxon>Pseudomonadota</taxon>
        <taxon>Betaproteobacteria</taxon>
        <taxon>Burkholderiales</taxon>
        <taxon>Alcaligenaceae</taxon>
        <taxon>Bordetella</taxon>
    </lineage>
</organism>
<evidence type="ECO:0000313" key="1">
    <source>
        <dbReference type="EMBL" id="OZI56693.1"/>
    </source>
</evidence>
<proteinExistence type="predicted"/>
<dbReference type="RefSeq" id="WP_094838227.1">
    <property type="nucleotide sequence ID" value="NZ_NEVQ01000013.1"/>
</dbReference>
<sequence length="326" mass="35557">MLIVIPGALPSLPVAAELARLLPQRAPVLHGWLQAAAAEVNGFDVRAQGCTPYEAWQLEQAGYRPATGTPYGAGLGPFLAGNAIKDDHPVWLADLAHLSLGTDQAVLLDPGLMDIRADEAQTLLATAQPSIEAAGFGVTVLTPQRWRLTLPAGLEPRTGSPAAVAGQPLRDWWSQDAAMRPWRRLLNEIQMAWHEHPANEARAERGLPPVNALWLYGGARRWEKASTGSVTRDDSTPSAGQTHLLTELDAAHRTEDWATWLDALTHLDKHHLQPLSGVSGLPAQPAQLILLGADRRATLTLQPRNRLLAWLPAPKKNWNSWWSRPV</sequence>
<dbReference type="EMBL" id="NEVQ01000013">
    <property type="protein sequence ID" value="OZI56693.1"/>
    <property type="molecule type" value="Genomic_DNA"/>
</dbReference>